<dbReference type="OrthoDB" id="10066376at2759"/>
<accession>A0A4Y2PMQ0</accession>
<evidence type="ECO:0000313" key="2">
    <source>
        <dbReference type="Proteomes" id="UP000499080"/>
    </source>
</evidence>
<keyword evidence="2" id="KW-1185">Reference proteome</keyword>
<reference evidence="1 2" key="1">
    <citation type="journal article" date="2019" name="Sci. Rep.">
        <title>Orb-weaving spider Araneus ventricosus genome elucidates the spidroin gene catalogue.</title>
        <authorList>
            <person name="Kono N."/>
            <person name="Nakamura H."/>
            <person name="Ohtoshi R."/>
            <person name="Moran D.A.P."/>
            <person name="Shinohara A."/>
            <person name="Yoshida Y."/>
            <person name="Fujiwara M."/>
            <person name="Mori M."/>
            <person name="Tomita M."/>
            <person name="Arakawa K."/>
        </authorList>
    </citation>
    <scope>NUCLEOTIDE SEQUENCE [LARGE SCALE GENOMIC DNA]</scope>
</reference>
<dbReference type="AlphaFoldDB" id="A0A4Y2PMQ0"/>
<gene>
    <name evidence="1" type="ORF">AVEN_244274_1</name>
</gene>
<organism evidence="1 2">
    <name type="scientific">Araneus ventricosus</name>
    <name type="common">Orbweaver spider</name>
    <name type="synonym">Epeira ventricosa</name>
    <dbReference type="NCBI Taxonomy" id="182803"/>
    <lineage>
        <taxon>Eukaryota</taxon>
        <taxon>Metazoa</taxon>
        <taxon>Ecdysozoa</taxon>
        <taxon>Arthropoda</taxon>
        <taxon>Chelicerata</taxon>
        <taxon>Arachnida</taxon>
        <taxon>Araneae</taxon>
        <taxon>Araneomorphae</taxon>
        <taxon>Entelegynae</taxon>
        <taxon>Araneoidea</taxon>
        <taxon>Araneidae</taxon>
        <taxon>Araneus</taxon>
    </lineage>
</organism>
<proteinExistence type="predicted"/>
<comment type="caution">
    <text evidence="1">The sequence shown here is derived from an EMBL/GenBank/DDBJ whole genome shotgun (WGS) entry which is preliminary data.</text>
</comment>
<name>A0A4Y2PMQ0_ARAVE</name>
<sequence length="126" mass="14652">MGKPAEKRAVRRKKIMPGEKAADEQLTLDQELKMYMLECIDRFQQEIDTVCEGLECISDRFAVLEPSNFIETSETELPKFVQRLVENYSELSADGILTEIPRLRRFLKTAKVLKEESLRWILRVCG</sequence>
<protein>
    <submittedName>
        <fullName evidence="1">Uncharacterized protein</fullName>
    </submittedName>
</protein>
<evidence type="ECO:0000313" key="1">
    <source>
        <dbReference type="EMBL" id="GBN52574.1"/>
    </source>
</evidence>
<dbReference type="EMBL" id="BGPR01011705">
    <property type="protein sequence ID" value="GBN52574.1"/>
    <property type="molecule type" value="Genomic_DNA"/>
</dbReference>
<dbReference type="Proteomes" id="UP000499080">
    <property type="component" value="Unassembled WGS sequence"/>
</dbReference>